<proteinExistence type="predicted"/>
<protein>
    <recommendedName>
        <fullName evidence="3">Gliding motility protein</fullName>
    </recommendedName>
</protein>
<reference evidence="2" key="1">
    <citation type="submission" date="2023-09" db="EMBL/GenBank/DDBJ databases">
        <title>Paenibacillus sp. chi10 Genome sequencing and assembly.</title>
        <authorList>
            <person name="Kim I."/>
        </authorList>
    </citation>
    <scope>NUCLEOTIDE SEQUENCE [LARGE SCALE GENOMIC DNA]</scope>
    <source>
        <strain evidence="2">chi10</strain>
    </source>
</reference>
<evidence type="ECO:0000313" key="2">
    <source>
        <dbReference type="Proteomes" id="UP001250538"/>
    </source>
</evidence>
<comment type="caution">
    <text evidence="1">The sequence shown here is derived from an EMBL/GenBank/DDBJ whole genome shotgun (WGS) entry which is preliminary data.</text>
</comment>
<sequence length="518" mass="59783">MTIQPGDVFGFWNSLLNAYVACQITHIVPANQPDEEDSYAALMLHWTGGELPSIDQLKQVKPLELNYYFWNELDHLISEGPIPPNYTYIGNLEVLVHELPRSYGDWDRENRQYRQLQWERIPENKRHNFKAASKADCSQQVEIAGVMVPWGLRSISLDEVPDLTDYTELDRLPCLTSLKVFDWSSALENYVRTHDFIYKLEIDLEAEVERIDLQHTLITEITIKPPNIHELLLPNDMNQIILGGSLQHDVHIKHEREGRGIRLQLNGEAVNSYSCLLGLEHLSELVLYAVDDIDLGDVIDRFPWLQSLDVGGNPGYIRGIEQLYKLEQLQMFTTKDMFGFSGDQFPRPDQLPQLHTLWMTSLPDDAAKTIKQAYKQAAKQGLDLYIRQPRKSEWLADNLDNPFRAWDGREGITPAQAKKAASLYKQIRGQLRELAAQAQTGDMSSQDVQLQLEHIFSTYIEGFNKLDKRKVFIYTEEREEIFDAVTPLVSGIVEELRANQLEIDEHALWEYTDQLRDF</sequence>
<gene>
    <name evidence="1" type="ORF">RQP50_20890</name>
</gene>
<evidence type="ECO:0000313" key="1">
    <source>
        <dbReference type="EMBL" id="MDT8978695.1"/>
    </source>
</evidence>
<dbReference type="EMBL" id="JAVYAA010000005">
    <property type="protein sequence ID" value="MDT8978695.1"/>
    <property type="molecule type" value="Genomic_DNA"/>
</dbReference>
<dbReference type="SUPFAM" id="SSF52058">
    <property type="entry name" value="L domain-like"/>
    <property type="match status" value="1"/>
</dbReference>
<organism evidence="1 2">
    <name type="scientific">Paenibacillus suaedae</name>
    <dbReference type="NCBI Taxonomy" id="3077233"/>
    <lineage>
        <taxon>Bacteria</taxon>
        <taxon>Bacillati</taxon>
        <taxon>Bacillota</taxon>
        <taxon>Bacilli</taxon>
        <taxon>Bacillales</taxon>
        <taxon>Paenibacillaceae</taxon>
        <taxon>Paenibacillus</taxon>
    </lineage>
</organism>
<keyword evidence="2" id="KW-1185">Reference proteome</keyword>
<evidence type="ECO:0008006" key="3">
    <source>
        <dbReference type="Google" id="ProtNLM"/>
    </source>
</evidence>
<dbReference type="AlphaFoldDB" id="A0AAJ2K190"/>
<accession>A0AAJ2K190</accession>
<name>A0AAJ2K190_9BACL</name>
<dbReference type="Proteomes" id="UP001250538">
    <property type="component" value="Unassembled WGS sequence"/>
</dbReference>
<dbReference type="RefSeq" id="WP_315746617.1">
    <property type="nucleotide sequence ID" value="NZ_JAVYAA010000005.1"/>
</dbReference>